<protein>
    <submittedName>
        <fullName evidence="2">Fe-S center protein</fullName>
    </submittedName>
</protein>
<name>A0ABS4G352_9CLOT</name>
<evidence type="ECO:0000259" key="1">
    <source>
        <dbReference type="Pfam" id="PF04015"/>
    </source>
</evidence>
<proteinExistence type="predicted"/>
<evidence type="ECO:0000313" key="3">
    <source>
        <dbReference type="Proteomes" id="UP001519271"/>
    </source>
</evidence>
<dbReference type="RefSeq" id="WP_209459192.1">
    <property type="nucleotide sequence ID" value="NZ_JAGGKC010000010.1"/>
</dbReference>
<dbReference type="SUPFAM" id="SSF54862">
    <property type="entry name" value="4Fe-4S ferredoxins"/>
    <property type="match status" value="1"/>
</dbReference>
<keyword evidence="3" id="KW-1185">Reference proteome</keyword>
<gene>
    <name evidence="2" type="ORF">J2Z34_001457</name>
</gene>
<accession>A0ABS4G352</accession>
<dbReference type="InterPro" id="IPR007160">
    <property type="entry name" value="DUF362"/>
</dbReference>
<evidence type="ECO:0000313" key="2">
    <source>
        <dbReference type="EMBL" id="MBP1918972.1"/>
    </source>
</evidence>
<dbReference type="EMBL" id="JAGGKC010000010">
    <property type="protein sequence ID" value="MBP1918972.1"/>
    <property type="molecule type" value="Genomic_DNA"/>
</dbReference>
<comment type="caution">
    <text evidence="2">The sequence shown here is derived from an EMBL/GenBank/DDBJ whole genome shotgun (WGS) entry which is preliminary data.</text>
</comment>
<feature type="domain" description="DUF362" evidence="1">
    <location>
        <begin position="42"/>
        <end position="334"/>
    </location>
</feature>
<dbReference type="Proteomes" id="UP001519271">
    <property type="component" value="Unassembled WGS sequence"/>
</dbReference>
<sequence>MASKVYFMNDRANSLQESTPFKAVKLLRDAGIKTLFKEGDTVGIKIHMGEYGNSLNLRPQWVGAIVEEVKKLGGNPVIVDCNTITFGDYTSRGIKADHLRAIARHGFTEEALGCPIWICDGDYGFDDVQVEIPHGVYMKHTFMGKKLLELDACIVVTHFKGHPMGVYGGALKNVGIGMGSKRGKISTHFLNHPVYGLQAMGPNQAAAQQLAQAPHPNLVDRAVEGCPFDAFEWKDGVFYFHNEKCGKCAGCFSSALFAGLLALKPEITATWAPTIADAASGYIHAIGKDKFLFVNYAMDISPWCDCVNFHDRPLVSNIGVFASKDPVAIDLACIEASEARAALPESKADEFGFGDPGTERFTNVSSVAKISQWAQCNAGEYNGIGSTEYVLVESEPAEETDFWFPPYTPDNVYGKVNKEALRSGNYEPGEYFYDLPRLSFAELHIKPKGKIDEISILDEE</sequence>
<dbReference type="Pfam" id="PF04015">
    <property type="entry name" value="DUF362"/>
    <property type="match status" value="1"/>
</dbReference>
<reference evidence="2 3" key="1">
    <citation type="submission" date="2021-03" db="EMBL/GenBank/DDBJ databases">
        <title>Genomic Encyclopedia of Type Strains, Phase IV (KMG-IV): sequencing the most valuable type-strain genomes for metagenomic binning, comparative biology and taxonomic classification.</title>
        <authorList>
            <person name="Goeker M."/>
        </authorList>
    </citation>
    <scope>NUCLEOTIDE SEQUENCE [LARGE SCALE GENOMIC DNA]</scope>
    <source>
        <strain evidence="2 3">DSM 6139</strain>
    </source>
</reference>
<organism evidence="2 3">
    <name type="scientific">Youngiibacter multivorans</name>
    <dbReference type="NCBI Taxonomy" id="937251"/>
    <lineage>
        <taxon>Bacteria</taxon>
        <taxon>Bacillati</taxon>
        <taxon>Bacillota</taxon>
        <taxon>Clostridia</taxon>
        <taxon>Eubacteriales</taxon>
        <taxon>Clostridiaceae</taxon>
        <taxon>Youngiibacter</taxon>
    </lineage>
</organism>